<dbReference type="RefSeq" id="WP_006053997.1">
    <property type="nucleotide sequence ID" value="NC_014729.1"/>
</dbReference>
<evidence type="ECO:0000313" key="4">
    <source>
        <dbReference type="Proteomes" id="UP000011585"/>
    </source>
</evidence>
<gene>
    <name evidence="1" type="ordered locus">Hbor_11820</name>
    <name evidence="2" type="ORF">C499_03403</name>
</gene>
<dbReference type="Proteomes" id="UP000011585">
    <property type="component" value="Unassembled WGS sequence"/>
</dbReference>
<dbReference type="InterPro" id="IPR007344">
    <property type="entry name" value="GrpB/CoaE"/>
</dbReference>
<dbReference type="OrthoDB" id="330317at2157"/>
<dbReference type="InterPro" id="IPR043519">
    <property type="entry name" value="NT_sf"/>
</dbReference>
<sequence length="181" mass="20515">MDETPITIAEYNPEWPDIFERERQRLASVLDEYTARIEHIGSTSVPGLAAKPIIDITAVVTDIDGCWGDLDKLSAVFGYELSSIPSDWLFVQRTDESGQLYNLHLISAADDQWKQDLLFREYLRTYPDVRDEYASVKRSAAESNPNDITAYTHSKNEFCQSVLERARADDTIEVPGVIPEV</sequence>
<reference evidence="1 3" key="1">
    <citation type="journal article" date="2009" name="Stand. Genomic Sci.">
        <title>Complete genome sequence of Halogeometricum borinquense type strain (PR3).</title>
        <authorList>
            <person name="Malfatti S."/>
            <person name="Tindall B.J."/>
            <person name="Schneider S."/>
            <person name="Fahnrich R."/>
            <person name="Lapidus A."/>
            <person name="Labuttii K."/>
            <person name="Copeland A."/>
            <person name="Glavina Del Rio T."/>
            <person name="Nolan M."/>
            <person name="Chen F."/>
            <person name="Lucas S."/>
            <person name="Tice H."/>
            <person name="Cheng J.F."/>
            <person name="Bruce D."/>
            <person name="Goodwin L."/>
            <person name="Pitluck S."/>
            <person name="Anderson I."/>
            <person name="Pati A."/>
            <person name="Ivanova N."/>
            <person name="Mavromatis K."/>
            <person name="Chen A."/>
            <person name="Palaniappan K."/>
            <person name="D'haeseleer P."/>
            <person name="Goker M."/>
            <person name="Bristow J."/>
            <person name="Eisen J.A."/>
            <person name="Markowitz V."/>
            <person name="Hugenholtz P."/>
            <person name="Kyrpides N.C."/>
            <person name="Klenk H.P."/>
            <person name="Chain P."/>
        </authorList>
    </citation>
    <scope>NUCLEOTIDE SEQUENCE [LARGE SCALE GENOMIC DNA]</scope>
    <source>
        <strain evidence="3">ATCC 700274 / DSM 11551 / JCM 10706 / KCTC 4070 / PR3</strain>
        <strain evidence="1">PR 3</strain>
    </source>
</reference>
<dbReference type="Gene3D" id="3.30.460.10">
    <property type="entry name" value="Beta Polymerase, domain 2"/>
    <property type="match status" value="1"/>
</dbReference>
<dbReference type="Proteomes" id="UP000006663">
    <property type="component" value="Chromosome"/>
</dbReference>
<name>E4NR36_HALBP</name>
<dbReference type="PANTHER" id="PTHR34822:SF1">
    <property type="entry name" value="GRPB FAMILY PROTEIN"/>
    <property type="match status" value="1"/>
</dbReference>
<dbReference type="PANTHER" id="PTHR34822">
    <property type="entry name" value="GRPB DOMAIN PROTEIN (AFU_ORTHOLOGUE AFUA_1G01530)"/>
    <property type="match status" value="1"/>
</dbReference>
<dbReference type="EMBL" id="CP001690">
    <property type="protein sequence ID" value="ADQ66772.1"/>
    <property type="molecule type" value="Genomic_DNA"/>
</dbReference>
<accession>E4NR36</accession>
<dbReference type="AlphaFoldDB" id="E4NR36"/>
<keyword evidence="3" id="KW-1185">Reference proteome</keyword>
<evidence type="ECO:0000313" key="1">
    <source>
        <dbReference type="EMBL" id="ADQ66772.1"/>
    </source>
</evidence>
<evidence type="ECO:0000313" key="2">
    <source>
        <dbReference type="EMBL" id="ELY30280.1"/>
    </source>
</evidence>
<dbReference type="Pfam" id="PF04229">
    <property type="entry name" value="GrpB"/>
    <property type="match status" value="1"/>
</dbReference>
<proteinExistence type="predicted"/>
<dbReference type="KEGG" id="hbo:Hbor_11820"/>
<protein>
    <submittedName>
        <fullName evidence="1">Uncharacterized conserved protein</fullName>
    </submittedName>
</protein>
<dbReference type="GeneID" id="9993001"/>
<dbReference type="STRING" id="469382.Hbor_11820"/>
<dbReference type="HOGENOM" id="CLU_086407_4_1_2"/>
<dbReference type="SUPFAM" id="SSF81301">
    <property type="entry name" value="Nucleotidyltransferase"/>
    <property type="match status" value="1"/>
</dbReference>
<evidence type="ECO:0000313" key="3">
    <source>
        <dbReference type="Proteomes" id="UP000006663"/>
    </source>
</evidence>
<dbReference type="EMBL" id="AOHT01000010">
    <property type="protein sequence ID" value="ELY30280.1"/>
    <property type="molecule type" value="Genomic_DNA"/>
</dbReference>
<reference evidence="2 4" key="2">
    <citation type="journal article" date="2014" name="PLoS Genet.">
        <title>Phylogenetically driven sequencing of extremely halophilic archaea reveals strategies for static and dynamic osmo-response.</title>
        <authorList>
            <person name="Becker E.A."/>
            <person name="Seitzer P.M."/>
            <person name="Tritt A."/>
            <person name="Larsen D."/>
            <person name="Krusor M."/>
            <person name="Yao A.I."/>
            <person name="Wu D."/>
            <person name="Madern D."/>
            <person name="Eisen J.A."/>
            <person name="Darling A.E."/>
            <person name="Facciotti M.T."/>
        </authorList>
    </citation>
    <scope>NUCLEOTIDE SEQUENCE [LARGE SCALE GENOMIC DNA]</scope>
    <source>
        <strain evidence="2 4">DSM 11551</strain>
    </source>
</reference>
<dbReference type="eggNOG" id="arCOG04790">
    <property type="taxonomic scope" value="Archaea"/>
</dbReference>
<organism evidence="1 3">
    <name type="scientific">Halogeometricum borinquense (strain ATCC 700274 / DSM 11551 / JCM 10706 / KCTC 4070 / PR3)</name>
    <dbReference type="NCBI Taxonomy" id="469382"/>
    <lineage>
        <taxon>Archaea</taxon>
        <taxon>Methanobacteriati</taxon>
        <taxon>Methanobacteriota</taxon>
        <taxon>Stenosarchaea group</taxon>
        <taxon>Halobacteria</taxon>
        <taxon>Halobacteriales</taxon>
        <taxon>Haloferacaceae</taxon>
        <taxon>Halogeometricum</taxon>
    </lineage>
</organism>